<sequence length="105" mass="11490">MGHSIFIGAYYCRAADPVEYSLALMTLSLSSIEAGDVGTGPSLAILISRTGPLPSISSTKRNCEIVHSTRFTLSVIWTGLLYVVADDHKSDRTYSPYAQHTIIRR</sequence>
<name>A0A5C3LFG4_9AGAR</name>
<dbReference type="EMBL" id="ML213698">
    <property type="protein sequence ID" value="TFK31889.1"/>
    <property type="molecule type" value="Genomic_DNA"/>
</dbReference>
<gene>
    <name evidence="1" type="ORF">BDQ12DRAFT_69163</name>
</gene>
<keyword evidence="2" id="KW-1185">Reference proteome</keyword>
<reference evidence="1 2" key="1">
    <citation type="journal article" date="2019" name="Nat. Ecol. Evol.">
        <title>Megaphylogeny resolves global patterns of mushroom evolution.</title>
        <authorList>
            <person name="Varga T."/>
            <person name="Krizsan K."/>
            <person name="Foldi C."/>
            <person name="Dima B."/>
            <person name="Sanchez-Garcia M."/>
            <person name="Sanchez-Ramirez S."/>
            <person name="Szollosi G.J."/>
            <person name="Szarkandi J.G."/>
            <person name="Papp V."/>
            <person name="Albert L."/>
            <person name="Andreopoulos W."/>
            <person name="Angelini C."/>
            <person name="Antonin V."/>
            <person name="Barry K.W."/>
            <person name="Bougher N.L."/>
            <person name="Buchanan P."/>
            <person name="Buyck B."/>
            <person name="Bense V."/>
            <person name="Catcheside P."/>
            <person name="Chovatia M."/>
            <person name="Cooper J."/>
            <person name="Damon W."/>
            <person name="Desjardin D."/>
            <person name="Finy P."/>
            <person name="Geml J."/>
            <person name="Haridas S."/>
            <person name="Hughes K."/>
            <person name="Justo A."/>
            <person name="Karasinski D."/>
            <person name="Kautmanova I."/>
            <person name="Kiss B."/>
            <person name="Kocsube S."/>
            <person name="Kotiranta H."/>
            <person name="LaButti K.M."/>
            <person name="Lechner B.E."/>
            <person name="Liimatainen K."/>
            <person name="Lipzen A."/>
            <person name="Lukacs Z."/>
            <person name="Mihaltcheva S."/>
            <person name="Morgado L.N."/>
            <person name="Niskanen T."/>
            <person name="Noordeloos M.E."/>
            <person name="Ohm R.A."/>
            <person name="Ortiz-Santana B."/>
            <person name="Ovrebo C."/>
            <person name="Racz N."/>
            <person name="Riley R."/>
            <person name="Savchenko A."/>
            <person name="Shiryaev A."/>
            <person name="Soop K."/>
            <person name="Spirin V."/>
            <person name="Szebenyi C."/>
            <person name="Tomsovsky M."/>
            <person name="Tulloss R.E."/>
            <person name="Uehling J."/>
            <person name="Grigoriev I.V."/>
            <person name="Vagvolgyi C."/>
            <person name="Papp T."/>
            <person name="Martin F.M."/>
            <person name="Miettinen O."/>
            <person name="Hibbett D.S."/>
            <person name="Nagy L.G."/>
        </authorList>
    </citation>
    <scope>NUCLEOTIDE SEQUENCE [LARGE SCALE GENOMIC DNA]</scope>
    <source>
        <strain evidence="1 2">CBS 166.37</strain>
    </source>
</reference>
<accession>A0A5C3LFG4</accession>
<evidence type="ECO:0000313" key="1">
    <source>
        <dbReference type="EMBL" id="TFK31889.1"/>
    </source>
</evidence>
<evidence type="ECO:0000313" key="2">
    <source>
        <dbReference type="Proteomes" id="UP000308652"/>
    </source>
</evidence>
<dbReference type="AlphaFoldDB" id="A0A5C3LFG4"/>
<dbReference type="Proteomes" id="UP000308652">
    <property type="component" value="Unassembled WGS sequence"/>
</dbReference>
<organism evidence="1 2">
    <name type="scientific">Crucibulum laeve</name>
    <dbReference type="NCBI Taxonomy" id="68775"/>
    <lineage>
        <taxon>Eukaryota</taxon>
        <taxon>Fungi</taxon>
        <taxon>Dikarya</taxon>
        <taxon>Basidiomycota</taxon>
        <taxon>Agaricomycotina</taxon>
        <taxon>Agaricomycetes</taxon>
        <taxon>Agaricomycetidae</taxon>
        <taxon>Agaricales</taxon>
        <taxon>Agaricineae</taxon>
        <taxon>Nidulariaceae</taxon>
        <taxon>Crucibulum</taxon>
    </lineage>
</organism>
<proteinExistence type="predicted"/>
<protein>
    <submittedName>
        <fullName evidence="1">Uncharacterized protein</fullName>
    </submittedName>
</protein>